<keyword evidence="6" id="KW-0012">Acyltransferase</keyword>
<dbReference type="Gene3D" id="3.40.630.30">
    <property type="match status" value="1"/>
</dbReference>
<comment type="function">
    <text evidence="1">Acyltransferase required for the direct transfer of medium- to long-chain fatty acyl moieties from a carrier protein (MbtL) on to the epsilon-amino group of lysine residue in the mycobactin core.</text>
</comment>
<dbReference type="InterPro" id="IPR019432">
    <property type="entry name" value="Acyltransferase_MbtK/IucB-like"/>
</dbReference>
<dbReference type="RefSeq" id="WP_005100771.1">
    <property type="nucleotide sequence ID" value="NZ_AP022621.1"/>
</dbReference>
<evidence type="ECO:0000313" key="7">
    <source>
        <dbReference type="Proteomes" id="UP000045782"/>
    </source>
</evidence>
<proteinExistence type="predicted"/>
<dbReference type="InterPro" id="IPR016181">
    <property type="entry name" value="Acyl_CoA_acyltransferase"/>
</dbReference>
<dbReference type="Pfam" id="PF13523">
    <property type="entry name" value="Acetyltransf_8"/>
    <property type="match status" value="1"/>
</dbReference>
<feature type="domain" description="Acyltransferase MbtK/IucB-like conserved" evidence="5">
    <location>
        <begin position="39"/>
        <end position="87"/>
    </location>
</feature>
<dbReference type="Proteomes" id="UP000045782">
    <property type="component" value="Unassembled WGS sequence"/>
</dbReference>
<organism evidence="6 7">
    <name type="scientific">Mycobacteroides abscessus</name>
    <dbReference type="NCBI Taxonomy" id="36809"/>
    <lineage>
        <taxon>Bacteria</taxon>
        <taxon>Bacillati</taxon>
        <taxon>Actinomycetota</taxon>
        <taxon>Actinomycetes</taxon>
        <taxon>Mycobacteriales</taxon>
        <taxon>Mycobacteriaceae</taxon>
        <taxon>Mycobacteroides</taxon>
    </lineage>
</organism>
<dbReference type="PANTHER" id="PTHR31438:SF1">
    <property type="entry name" value="LYSINE N-ACYLTRANSFERASE C17G9.06C-RELATED"/>
    <property type="match status" value="1"/>
</dbReference>
<accession>A0A0U0ZGD7</accession>
<keyword evidence="6" id="KW-0808">Transferase</keyword>
<evidence type="ECO:0000256" key="3">
    <source>
        <dbReference type="ARBA" id="ARBA00020586"/>
    </source>
</evidence>
<gene>
    <name evidence="6" type="primary">mbtK</name>
    <name evidence="6" type="ORF">ERS075579_00227</name>
</gene>
<evidence type="ECO:0000313" key="6">
    <source>
        <dbReference type="EMBL" id="CPV31386.1"/>
    </source>
</evidence>
<dbReference type="GO" id="GO:0016410">
    <property type="term" value="F:N-acyltransferase activity"/>
    <property type="evidence" value="ECO:0007669"/>
    <property type="project" value="TreeGrafter"/>
</dbReference>
<evidence type="ECO:0000256" key="4">
    <source>
        <dbReference type="ARBA" id="ARBA00031122"/>
    </source>
</evidence>
<dbReference type="GO" id="GO:0019290">
    <property type="term" value="P:siderophore biosynthetic process"/>
    <property type="evidence" value="ECO:0007669"/>
    <property type="project" value="InterPro"/>
</dbReference>
<comment type="pathway">
    <text evidence="2">Siderophore biosynthesis; mycobactin biosynthesis.</text>
</comment>
<dbReference type="UniPathway" id="UPA00011"/>
<dbReference type="SUPFAM" id="SSF55729">
    <property type="entry name" value="Acyl-CoA N-acyltransferases (Nat)"/>
    <property type="match status" value="1"/>
</dbReference>
<reference evidence="6 7" key="1">
    <citation type="submission" date="2015-03" db="EMBL/GenBank/DDBJ databases">
        <authorList>
            <person name="Murphy D."/>
        </authorList>
    </citation>
    <scope>NUCLEOTIDE SEQUENCE [LARGE SCALE GENOMIC DNA]</scope>
    <source>
        <strain evidence="6 7">PAP088</strain>
    </source>
</reference>
<protein>
    <recommendedName>
        <fullName evidence="3">Lysine N-acyltransferase MbtK</fullName>
    </recommendedName>
    <alternativeName>
        <fullName evidence="4">Mycobactin synthase protein K</fullName>
    </alternativeName>
</protein>
<sequence>MNSPTGYRIARENTDVVAEVMAAGPPPMPSFDGTRYALRRVDPQGTDPEMLSEWFARPHLVETWEQPWSAARWHEDSSYRLAGDYSLPCILSVDGTEIGYVELYRAARDEIARIYSAHAHDVGLHVATADTRYLGRGVVSEWMRLLPSATYHADPDCRRMMIEPAASNTPMRKALDRIGWTFLGEFDIRPDRRIALYRTDRA</sequence>
<name>A0A0U0ZGD7_9MYCO</name>
<dbReference type="AlphaFoldDB" id="A0A0U0ZGD7"/>
<evidence type="ECO:0000259" key="5">
    <source>
        <dbReference type="SMART" id="SM01006"/>
    </source>
</evidence>
<evidence type="ECO:0000256" key="1">
    <source>
        <dbReference type="ARBA" id="ARBA00003818"/>
    </source>
</evidence>
<dbReference type="EMBL" id="CSWP01000001">
    <property type="protein sequence ID" value="CPV31386.1"/>
    <property type="molecule type" value="Genomic_DNA"/>
</dbReference>
<dbReference type="PANTHER" id="PTHR31438">
    <property type="entry name" value="LYSINE N-ACYLTRANSFERASE C17G9.06C-RELATED"/>
    <property type="match status" value="1"/>
</dbReference>
<evidence type="ECO:0000256" key="2">
    <source>
        <dbReference type="ARBA" id="ARBA00005102"/>
    </source>
</evidence>
<dbReference type="SMART" id="SM01006">
    <property type="entry name" value="AlcB"/>
    <property type="match status" value="1"/>
</dbReference>